<keyword evidence="1" id="KW-0812">Transmembrane</keyword>
<dbReference type="EMBL" id="CAJOBC010015709">
    <property type="protein sequence ID" value="CAF4025034.1"/>
    <property type="molecule type" value="Genomic_DNA"/>
</dbReference>
<feature type="transmembrane region" description="Helical" evidence="1">
    <location>
        <begin position="501"/>
        <end position="521"/>
    </location>
</feature>
<reference evidence="3" key="1">
    <citation type="submission" date="2021-02" db="EMBL/GenBank/DDBJ databases">
        <authorList>
            <person name="Nowell W R."/>
        </authorList>
    </citation>
    <scope>NUCLEOTIDE SEQUENCE</scope>
</reference>
<evidence type="ECO:0000256" key="1">
    <source>
        <dbReference type="SAM" id="Phobius"/>
    </source>
</evidence>
<dbReference type="AlphaFoldDB" id="A0A815A9K0"/>
<evidence type="ECO:0000313" key="5">
    <source>
        <dbReference type="Proteomes" id="UP000663829"/>
    </source>
</evidence>
<sequence>IQKNFDSYGIKIAANDHLIVQARNNDRNFSIRFHNNTKILGVYCKTRYPTNTLYCQNYTLGWYYWNTVSYSTFNKTSNTTYIASHIMRWTNTFNLNWYIYSLAVGKNQNKMQNYFTYIGEILNSSFPLSYPALFIGYGNYYNPANCLFSSIIHALNFTHEEHIVLGIERDCSVAYGGFSKSYSVIYNLVWFNTPPWSGSFTWSDSSFIPYAIGISSNGYGIIVGTADSSLKKWPSAYLIQFDQCSYILDPSCISIMDQYLVILPTFMWQYNVVPDVFSSNNFDLKLIMSVINPSLKFNYIDSRTNGEQIIGYGKSVEWLDESTAVILANSYSLDYTEWKSSTIEMWWFTNDSDFKTIFSIFPNKYQSLYQPPISSIFINVLTTLESVIFHDVNEDLCIAGTYKKSCTIGRFLFSTCENLCSMGMNNPGYSINTSTECITCKNSTSFCPLGAVSEVNPTKMSIISQAVSYSHAPDNTVFDDILMQNTFNINFKLEYIVVSPFSWATLMLIFAMIILIMIGLLKFSVKCEKFRHFIKQIFEQTDLIGEGELWLGGLMSIAVFVLIVFAYMFSNAYVKQYPFENAGNSTFSCDKSLHNAQFSTSMQSLALPPSSKLELLFRLSNNQLLTLHVSFVNSIFNCTELSVYETIEIFGLVFLISELIFLPIFEIMCKRITKLINNKVGSDKNEMPQLKWYEKKHNNNSPLPFVDRRRRSFELEDRELYQWYYK</sequence>
<feature type="transmembrane region" description="Helical" evidence="1">
    <location>
        <begin position="649"/>
        <end position="669"/>
    </location>
</feature>
<proteinExistence type="predicted"/>
<organism evidence="3 5">
    <name type="scientific">Didymodactylos carnosus</name>
    <dbReference type="NCBI Taxonomy" id="1234261"/>
    <lineage>
        <taxon>Eukaryota</taxon>
        <taxon>Metazoa</taxon>
        <taxon>Spiralia</taxon>
        <taxon>Gnathifera</taxon>
        <taxon>Rotifera</taxon>
        <taxon>Eurotatoria</taxon>
        <taxon>Bdelloidea</taxon>
        <taxon>Philodinida</taxon>
        <taxon>Philodinidae</taxon>
        <taxon>Didymodactylos</taxon>
    </lineage>
</organism>
<keyword evidence="5" id="KW-1185">Reference proteome</keyword>
<dbReference type="EMBL" id="CAJNOQ010010512">
    <property type="protein sequence ID" value="CAF1253863.1"/>
    <property type="molecule type" value="Genomic_DNA"/>
</dbReference>
<evidence type="ECO:0000259" key="2">
    <source>
        <dbReference type="PROSITE" id="PS51379"/>
    </source>
</evidence>
<dbReference type="Proteomes" id="UP000663829">
    <property type="component" value="Unassembled WGS sequence"/>
</dbReference>
<evidence type="ECO:0000313" key="3">
    <source>
        <dbReference type="EMBL" id="CAF1253863.1"/>
    </source>
</evidence>
<gene>
    <name evidence="3" type="ORF">GPM918_LOCUS26266</name>
    <name evidence="4" type="ORF">SRO942_LOCUS26383</name>
</gene>
<keyword evidence="1" id="KW-1133">Transmembrane helix</keyword>
<comment type="caution">
    <text evidence="3">The sequence shown here is derived from an EMBL/GenBank/DDBJ whole genome shotgun (WGS) entry which is preliminary data.</text>
</comment>
<dbReference type="InterPro" id="IPR017896">
    <property type="entry name" value="4Fe4S_Fe-S-bd"/>
</dbReference>
<protein>
    <recommendedName>
        <fullName evidence="2">4Fe-4S ferredoxin-type domain-containing protein</fullName>
    </recommendedName>
</protein>
<dbReference type="Proteomes" id="UP000681722">
    <property type="component" value="Unassembled WGS sequence"/>
</dbReference>
<feature type="domain" description="4Fe-4S ferredoxin-type" evidence="2">
    <location>
        <begin position="427"/>
        <end position="457"/>
    </location>
</feature>
<accession>A0A815A9K0</accession>
<evidence type="ECO:0000313" key="4">
    <source>
        <dbReference type="EMBL" id="CAF4025034.1"/>
    </source>
</evidence>
<name>A0A815A9K0_9BILA</name>
<feature type="non-terminal residue" evidence="3">
    <location>
        <position position="1"/>
    </location>
</feature>
<dbReference type="PROSITE" id="PS51379">
    <property type="entry name" value="4FE4S_FER_2"/>
    <property type="match status" value="1"/>
</dbReference>
<keyword evidence="1" id="KW-0472">Membrane</keyword>
<feature type="transmembrane region" description="Helical" evidence="1">
    <location>
        <begin position="549"/>
        <end position="569"/>
    </location>
</feature>